<feature type="compositionally biased region" description="Basic residues" evidence="1">
    <location>
        <begin position="79"/>
        <end position="89"/>
    </location>
</feature>
<comment type="caution">
    <text evidence="2">The sequence shown here is derived from an EMBL/GenBank/DDBJ whole genome shotgun (WGS) entry which is preliminary data.</text>
</comment>
<gene>
    <name evidence="2" type="ORF">LCGC14_0231220</name>
</gene>
<evidence type="ECO:0000313" key="2">
    <source>
        <dbReference type="EMBL" id="KKN90010.1"/>
    </source>
</evidence>
<accession>A0A0F9U9Z2</accession>
<proteinExistence type="predicted"/>
<name>A0A0F9U9Z2_9ZZZZ</name>
<evidence type="ECO:0000256" key="1">
    <source>
        <dbReference type="SAM" id="MobiDB-lite"/>
    </source>
</evidence>
<feature type="region of interest" description="Disordered" evidence="1">
    <location>
        <begin position="34"/>
        <end position="89"/>
    </location>
</feature>
<reference evidence="2" key="1">
    <citation type="journal article" date="2015" name="Nature">
        <title>Complex archaea that bridge the gap between prokaryotes and eukaryotes.</title>
        <authorList>
            <person name="Spang A."/>
            <person name="Saw J.H."/>
            <person name="Jorgensen S.L."/>
            <person name="Zaremba-Niedzwiedzka K."/>
            <person name="Martijn J."/>
            <person name="Lind A.E."/>
            <person name="van Eijk R."/>
            <person name="Schleper C."/>
            <person name="Guy L."/>
            <person name="Ettema T.J."/>
        </authorList>
    </citation>
    <scope>NUCLEOTIDE SEQUENCE</scope>
</reference>
<dbReference type="EMBL" id="LAZR01000113">
    <property type="protein sequence ID" value="KKN90010.1"/>
    <property type="molecule type" value="Genomic_DNA"/>
</dbReference>
<dbReference type="AlphaFoldDB" id="A0A0F9U9Z2"/>
<organism evidence="2">
    <name type="scientific">marine sediment metagenome</name>
    <dbReference type="NCBI Taxonomy" id="412755"/>
    <lineage>
        <taxon>unclassified sequences</taxon>
        <taxon>metagenomes</taxon>
        <taxon>ecological metagenomes</taxon>
    </lineage>
</organism>
<protein>
    <submittedName>
        <fullName evidence="2">Uncharacterized protein</fullName>
    </submittedName>
</protein>
<sequence>MNIGAQNIQFNLVQRKLFVLTFGGRIMTLAPINVMRPPGGPTQPHRRTKDRSGSAAIPSIAKVAVNRRGMDTTQGPNGRLHKPQTGRHRTLPFRCNQSLHPQGRPDYATDPTKATLNDIVYLNDSIQDLGIDGLK</sequence>